<evidence type="ECO:0000256" key="6">
    <source>
        <dbReference type="ARBA" id="ARBA00023306"/>
    </source>
</evidence>
<dbReference type="PANTHER" id="PTHR21603:SF16">
    <property type="entry name" value="CELL DIVISION CYCLE-ASSOCIATED PROTEIN 2"/>
    <property type="match status" value="1"/>
</dbReference>
<keyword evidence="10" id="KW-1185">Reference proteome</keyword>
<proteinExistence type="predicted"/>
<dbReference type="Pfam" id="PF15276">
    <property type="entry name" value="PP1_bind"/>
    <property type="match status" value="1"/>
</dbReference>
<dbReference type="PANTHER" id="PTHR21603">
    <property type="entry name" value="ANTIGEN KI-67-LIKE PROTEIN"/>
    <property type="match status" value="1"/>
</dbReference>
<dbReference type="InterPro" id="IPR029334">
    <property type="entry name" value="PP1-bd"/>
</dbReference>
<reference evidence="9 10" key="1">
    <citation type="journal article" date="2013" name="Science">
        <title>Genomic diversity and evolution of the head crest in the rock pigeon.</title>
        <authorList>
            <person name="Shapiro M.D."/>
            <person name="Kronenberg Z."/>
            <person name="Li C."/>
            <person name="Domyan E.T."/>
            <person name="Pan H."/>
            <person name="Campbell M."/>
            <person name="Tan H."/>
            <person name="Huff C.D."/>
            <person name="Hu H."/>
            <person name="Vickrey A.I."/>
            <person name="Nielsen S.C."/>
            <person name="Stringham S.A."/>
            <person name="Hu H."/>
            <person name="Willerslev E."/>
            <person name="Gilbert M.T."/>
            <person name="Yandell M."/>
            <person name="Zhang G."/>
            <person name="Wang J."/>
        </authorList>
    </citation>
    <scope>NUCLEOTIDE SEQUENCE [LARGE SCALE GENOMIC DNA]</scope>
    <source>
        <tissue evidence="9">Blood</tissue>
    </source>
</reference>
<dbReference type="GO" id="GO:0051983">
    <property type="term" value="P:regulation of chromosome segregation"/>
    <property type="evidence" value="ECO:0007669"/>
    <property type="project" value="TreeGrafter"/>
</dbReference>
<dbReference type="InParanoid" id="A0A2I0LTC7"/>
<keyword evidence="2" id="KW-1017">Isopeptide bond</keyword>
<dbReference type="AlphaFoldDB" id="A0A2I0LTC7"/>
<keyword evidence="9" id="KW-0132">Cell division</keyword>
<feature type="region of interest" description="Disordered" evidence="7">
    <location>
        <begin position="362"/>
        <end position="401"/>
    </location>
</feature>
<evidence type="ECO:0000313" key="9">
    <source>
        <dbReference type="EMBL" id="PKK20685.1"/>
    </source>
</evidence>
<dbReference type="GO" id="GO:0007088">
    <property type="term" value="P:regulation of mitotic nuclear division"/>
    <property type="evidence" value="ECO:0007669"/>
    <property type="project" value="TreeGrafter"/>
</dbReference>
<protein>
    <submittedName>
        <fullName evidence="9">Cell division cycle associated 2</fullName>
    </submittedName>
</protein>
<dbReference type="Proteomes" id="UP000053872">
    <property type="component" value="Unassembled WGS sequence"/>
</dbReference>
<feature type="compositionally biased region" description="Basic and acidic residues" evidence="7">
    <location>
        <begin position="40"/>
        <end position="52"/>
    </location>
</feature>
<feature type="domain" description="PP1-binding" evidence="8">
    <location>
        <begin position="451"/>
        <end position="490"/>
    </location>
</feature>
<dbReference type="STRING" id="8932.A0A2I0LTC7"/>
<evidence type="ECO:0000256" key="1">
    <source>
        <dbReference type="ARBA" id="ARBA00004123"/>
    </source>
</evidence>
<feature type="region of interest" description="Disordered" evidence="7">
    <location>
        <begin position="95"/>
        <end position="117"/>
    </location>
</feature>
<organism evidence="9 10">
    <name type="scientific">Columba livia</name>
    <name type="common">Rock dove</name>
    <dbReference type="NCBI Taxonomy" id="8932"/>
    <lineage>
        <taxon>Eukaryota</taxon>
        <taxon>Metazoa</taxon>
        <taxon>Chordata</taxon>
        <taxon>Craniata</taxon>
        <taxon>Vertebrata</taxon>
        <taxon>Euteleostomi</taxon>
        <taxon>Archelosauria</taxon>
        <taxon>Archosauria</taxon>
        <taxon>Dinosauria</taxon>
        <taxon>Saurischia</taxon>
        <taxon>Theropoda</taxon>
        <taxon>Coelurosauria</taxon>
        <taxon>Aves</taxon>
        <taxon>Neognathae</taxon>
        <taxon>Neoaves</taxon>
        <taxon>Columbimorphae</taxon>
        <taxon>Columbiformes</taxon>
        <taxon>Columbidae</taxon>
        <taxon>Columba</taxon>
    </lineage>
</organism>
<evidence type="ECO:0000256" key="5">
    <source>
        <dbReference type="ARBA" id="ARBA00023242"/>
    </source>
</evidence>
<evidence type="ECO:0000256" key="3">
    <source>
        <dbReference type="ARBA" id="ARBA00022553"/>
    </source>
</evidence>
<feature type="compositionally biased region" description="Basic and acidic residues" evidence="7">
    <location>
        <begin position="100"/>
        <end position="117"/>
    </location>
</feature>
<feature type="region of interest" description="Disordered" evidence="7">
    <location>
        <begin position="435"/>
        <end position="455"/>
    </location>
</feature>
<dbReference type="GO" id="GO:0005634">
    <property type="term" value="C:nucleus"/>
    <property type="evidence" value="ECO:0007669"/>
    <property type="project" value="UniProtKB-SubCell"/>
</dbReference>
<dbReference type="FunCoup" id="A0A2I0LTC7">
    <property type="interactions" value="344"/>
</dbReference>
<feature type="compositionally biased region" description="Polar residues" evidence="7">
    <location>
        <begin position="376"/>
        <end position="392"/>
    </location>
</feature>
<evidence type="ECO:0000259" key="8">
    <source>
        <dbReference type="Pfam" id="PF15276"/>
    </source>
</evidence>
<accession>A0A2I0LTC7</accession>
<evidence type="ECO:0000313" key="10">
    <source>
        <dbReference type="Proteomes" id="UP000053872"/>
    </source>
</evidence>
<keyword evidence="3" id="KW-0597">Phosphoprotein</keyword>
<evidence type="ECO:0000256" key="7">
    <source>
        <dbReference type="SAM" id="MobiDB-lite"/>
    </source>
</evidence>
<feature type="region of interest" description="Disordered" evidence="7">
    <location>
        <begin position="410"/>
        <end position="429"/>
    </location>
</feature>
<comment type="subcellular location">
    <subcellularLocation>
        <location evidence="1">Nucleus</location>
    </subcellularLocation>
</comment>
<sequence length="603" mass="66771">MSKNAPLELKENEIVKASRKENLPDGNQAQPQKRTRRYSKRLEKESDRDKEGFGSCQFPEGCFETLKGDVLGEPPLPLNSKDNFARCGPGSLGGECYLRPNRDKAEERSDGGIAEKPRKTPVDFATVTIGEFGITQESFTKPSIGKSPTSLKFRRRSTIGARGSPENNTLIRFIAQQRMNRQKAAFTEVSPFNLENVRSLKEKINAFQSSFKLSEEEEEGETGFSGLSQVNDASQETGCSQDKAPFTKQRNLEQWSEEFISDNSGADLKDNLRHSLTNSVNSDTKMCTILSSCRNVTVADPAAAVLKEWVCKQDSPTESLKAGQIGDILESGHDFHFDDVIEDVRSNVSDLSRKKVSFAEEPDLEAFDSKAPSTPPQTGSVPSSEHGQSGSRLPSILKKTPVKQLTENAKKSLNDTVDGGEGESLTVSSCAETFETLQTEETERQSSEKPKKRRVTFGEALSPEIFDETLPANTPLCKGATPIRHPGLQSIDFDCSDECVEPPQELVELSVAADDLSPVDNAEAETDNSDMITTCSSTRRKKRRRASYEKRRTKKVKKSLYGEREMASKKPLLTPIPEIPEVLYTSGERRVTRSMSVQLSLIF</sequence>
<feature type="region of interest" description="Disordered" evidence="7">
    <location>
        <begin position="1"/>
        <end position="54"/>
    </location>
</feature>
<dbReference type="GO" id="GO:0051301">
    <property type="term" value="P:cell division"/>
    <property type="evidence" value="ECO:0007669"/>
    <property type="project" value="UniProtKB-KW"/>
</dbReference>
<feature type="compositionally biased region" description="Basic and acidic residues" evidence="7">
    <location>
        <begin position="8"/>
        <end position="23"/>
    </location>
</feature>
<name>A0A2I0LTC7_COLLI</name>
<keyword evidence="5" id="KW-0539">Nucleus</keyword>
<evidence type="ECO:0000256" key="4">
    <source>
        <dbReference type="ARBA" id="ARBA00022843"/>
    </source>
</evidence>
<evidence type="ECO:0000256" key="2">
    <source>
        <dbReference type="ARBA" id="ARBA00022499"/>
    </source>
</evidence>
<keyword evidence="6" id="KW-0131">Cell cycle</keyword>
<feature type="region of interest" description="Disordered" evidence="7">
    <location>
        <begin position="212"/>
        <end position="246"/>
    </location>
</feature>
<dbReference type="GO" id="GO:0005694">
    <property type="term" value="C:chromosome"/>
    <property type="evidence" value="ECO:0007669"/>
    <property type="project" value="TreeGrafter"/>
</dbReference>
<keyword evidence="4" id="KW-0832">Ubl conjugation</keyword>
<comment type="caution">
    <text evidence="9">The sequence shown here is derived from an EMBL/GenBank/DDBJ whole genome shotgun (WGS) entry which is preliminary data.</text>
</comment>
<feature type="compositionally biased region" description="Polar residues" evidence="7">
    <location>
        <begin position="229"/>
        <end position="240"/>
    </location>
</feature>
<gene>
    <name evidence="9" type="primary">CDCA2</name>
    <name evidence="9" type="ORF">A306_00012186</name>
</gene>
<dbReference type="EMBL" id="AKCR02000103">
    <property type="protein sequence ID" value="PKK20685.1"/>
    <property type="molecule type" value="Genomic_DNA"/>
</dbReference>